<dbReference type="Proteomes" id="UP001230649">
    <property type="component" value="Unassembled WGS sequence"/>
</dbReference>
<comment type="caution">
    <text evidence="1">The sequence shown here is derived from an EMBL/GenBank/DDBJ whole genome shotgun (WGS) entry which is preliminary data.</text>
</comment>
<keyword evidence="2" id="KW-1185">Reference proteome</keyword>
<evidence type="ECO:0000313" key="1">
    <source>
        <dbReference type="EMBL" id="KAJ9102302.1"/>
    </source>
</evidence>
<sequence length="759" mass="83576">MSHQSAAQFEDAEEDRASQQPRSGRDATATYLDDETIADPSIEAEENIAAVQVQQRLEQMGLGSKARDADAETDVGVDGLYVPTGQGHLEDDEGIRESWSDYSDEDEYGYDEDGNPLEEGNIDDEDWEVAEGDFTKQYNRMRRHLQIVRSLPTQNNGQISGLKGEADPEADMPLPARNVRTTAAARPPPSRTAPSAPAASKASAVAAPHGKGKGRETADDLEKPDGDVRKQISLAPRANVSSYPHIAISNQPTIGSTSNPLLTNRIGVSSAPKHSSNTANQKDKADRATVEQVLDSRTRAVLVSLVRKGLVASVEGCVSTGKEANVYFAPGPATPPVSASASMVYPTPYPRNLALKIYKTSILSFRTRSQYIAGSHRFRNAYTKVTNPRKMVRVWAEKELRNLRRLADGGIRCPKVVECRENVLVMEFLGGEGDDVAKTSPRLKDADLSPAQLPELYAELAIALRFMYQRCQLVHADFSEYNILYHLGHAYIIDVSQSVEHDHPSSFDFLRSDIKNLDDFFKKRSGGEVRTLGIRGTFDFIVNERVTLRGSSDPGPDPMQQTEEELKEVVRNWLDAGVGLQDDSSKLETPSADGATSTSNAATSLAQDDAVFMSSYIPRNLGEVYDPERDIDRINKGQGEDLIYAGITGLNTQANGKGKSGDAPASKEEGQMAEAVADRSRRPSVKSVRFEDDQEESEDGSEDSDDDDSERKPRGFRHEDKEAKKERKKAVKEENRKKRETKMPKAEKQRKIKTSKAGK</sequence>
<gene>
    <name evidence="1" type="ORF">QFC20_004995</name>
</gene>
<name>A0ACC2VV29_9TREE</name>
<organism evidence="1 2">
    <name type="scientific">Naganishia adeliensis</name>
    <dbReference type="NCBI Taxonomy" id="92952"/>
    <lineage>
        <taxon>Eukaryota</taxon>
        <taxon>Fungi</taxon>
        <taxon>Dikarya</taxon>
        <taxon>Basidiomycota</taxon>
        <taxon>Agaricomycotina</taxon>
        <taxon>Tremellomycetes</taxon>
        <taxon>Filobasidiales</taxon>
        <taxon>Filobasidiaceae</taxon>
        <taxon>Naganishia</taxon>
    </lineage>
</organism>
<reference evidence="1" key="1">
    <citation type="submission" date="2023-04" db="EMBL/GenBank/DDBJ databases">
        <title>Draft Genome sequencing of Naganishia species isolated from polar environments using Oxford Nanopore Technology.</title>
        <authorList>
            <person name="Leo P."/>
            <person name="Venkateswaran K."/>
        </authorList>
    </citation>
    <scope>NUCLEOTIDE SEQUENCE</scope>
    <source>
        <strain evidence="1">MNA-CCFEE 5262</strain>
    </source>
</reference>
<protein>
    <submittedName>
        <fullName evidence="1">Uncharacterized protein</fullName>
    </submittedName>
</protein>
<proteinExistence type="predicted"/>
<evidence type="ECO:0000313" key="2">
    <source>
        <dbReference type="Proteomes" id="UP001230649"/>
    </source>
</evidence>
<accession>A0ACC2VV29</accession>
<dbReference type="EMBL" id="JASBWS010000064">
    <property type="protein sequence ID" value="KAJ9102302.1"/>
    <property type="molecule type" value="Genomic_DNA"/>
</dbReference>